<evidence type="ECO:0000313" key="1">
    <source>
        <dbReference type="EMBL" id="NDU94724.1"/>
    </source>
</evidence>
<keyword evidence="2" id="KW-1185">Reference proteome</keyword>
<gene>
    <name evidence="1" type="ORF">GK108_07555</name>
</gene>
<dbReference type="Proteomes" id="UP000474175">
    <property type="component" value="Unassembled WGS sequence"/>
</dbReference>
<dbReference type="RefSeq" id="WP_163945176.1">
    <property type="nucleotide sequence ID" value="NZ_JAAFZH010000002.1"/>
</dbReference>
<dbReference type="EMBL" id="JAAFZH010000002">
    <property type="protein sequence ID" value="NDU94724.1"/>
    <property type="molecule type" value="Genomic_DNA"/>
</dbReference>
<name>A0A6L9L2H4_9BACT</name>
<sequence>MATTKTAELPAPMDVQVIDKDYVQKQLARLFNGLADATDNPATACDIIEKIADGIEQDPATARKILTPDNIAKAYSLKAKADAGTIKLDDIEKAFPEIAKKIPFWAIVKTFKF</sequence>
<protein>
    <submittedName>
        <fullName evidence="1">Uncharacterized protein</fullName>
    </submittedName>
</protein>
<comment type="caution">
    <text evidence="1">The sequence shown here is derived from an EMBL/GenBank/DDBJ whole genome shotgun (WGS) entry which is preliminary data.</text>
</comment>
<reference evidence="1 2" key="1">
    <citation type="submission" date="2020-02" db="EMBL/GenBank/DDBJ databases">
        <title>Draft genome sequence of two Spirosoma agri KCTC 52727 and Spirosoma terrae KCTC 52035.</title>
        <authorList>
            <person name="Rojas J."/>
            <person name="Ambika Manirajan B."/>
            <person name="Suarez C."/>
            <person name="Ratering S."/>
            <person name="Schnell S."/>
        </authorList>
    </citation>
    <scope>NUCLEOTIDE SEQUENCE [LARGE SCALE GENOMIC DNA]</scope>
    <source>
        <strain evidence="1 2">KCTC 52035</strain>
    </source>
</reference>
<dbReference type="AlphaFoldDB" id="A0A6L9L2H4"/>
<evidence type="ECO:0000313" key="2">
    <source>
        <dbReference type="Proteomes" id="UP000474175"/>
    </source>
</evidence>
<proteinExistence type="predicted"/>
<accession>A0A6L9L2H4</accession>
<organism evidence="1 2">
    <name type="scientific">Spirosoma terrae</name>
    <dbReference type="NCBI Taxonomy" id="1968276"/>
    <lineage>
        <taxon>Bacteria</taxon>
        <taxon>Pseudomonadati</taxon>
        <taxon>Bacteroidota</taxon>
        <taxon>Cytophagia</taxon>
        <taxon>Cytophagales</taxon>
        <taxon>Cytophagaceae</taxon>
        <taxon>Spirosoma</taxon>
    </lineage>
</organism>